<dbReference type="PROSITE" id="PS50931">
    <property type="entry name" value="HTH_LYSR"/>
    <property type="match status" value="1"/>
</dbReference>
<dbReference type="InterPro" id="IPR036390">
    <property type="entry name" value="WH_DNA-bd_sf"/>
</dbReference>
<dbReference type="Gene3D" id="3.40.190.10">
    <property type="entry name" value="Periplasmic binding protein-like II"/>
    <property type="match status" value="2"/>
</dbReference>
<dbReference type="InterPro" id="IPR036388">
    <property type="entry name" value="WH-like_DNA-bd_sf"/>
</dbReference>
<evidence type="ECO:0000313" key="7">
    <source>
        <dbReference type="Proteomes" id="UP001595722"/>
    </source>
</evidence>
<dbReference type="InterPro" id="IPR050389">
    <property type="entry name" value="LysR-type_TF"/>
</dbReference>
<dbReference type="EMBL" id="JBHRYB010000010">
    <property type="protein sequence ID" value="MFC3680563.1"/>
    <property type="molecule type" value="Genomic_DNA"/>
</dbReference>
<sequence>MERLNLNLLRALVVLLECRSVTQAASRLHLTQSAMSRQLSQLRDFFADPLLIREQNDYLLSARAKQLLPKVQAILNDVDTLKDDEFRPDTCQRRFSFACTDYVAQFIFPGVLQRLKQQAPGIDLVYHVWKPEQLPQLGQLPLDFVSTTIAELPAGLNGIYLGQDDSVCLMVSDHPLTRQPTISADALCRYNFVKLNSGGDKDSFFDKQLEQQGLSRRIVFEVPFFSAAFAAVASSDYLMIVPEHIAHTASQHFPLAYNALPQTGPANRYHLCWHNSHEQDPAHSWLRNSIADEITSSMYSPMSRANKPGPGQ</sequence>
<protein>
    <submittedName>
        <fullName evidence="6">LysR family transcriptional regulator</fullName>
    </submittedName>
</protein>
<keyword evidence="4" id="KW-0804">Transcription</keyword>
<dbReference type="Pfam" id="PF00126">
    <property type="entry name" value="HTH_1"/>
    <property type="match status" value="1"/>
</dbReference>
<evidence type="ECO:0000259" key="5">
    <source>
        <dbReference type="PROSITE" id="PS50931"/>
    </source>
</evidence>
<evidence type="ECO:0000256" key="3">
    <source>
        <dbReference type="ARBA" id="ARBA00023125"/>
    </source>
</evidence>
<comment type="caution">
    <text evidence="6">The sequence shown here is derived from an EMBL/GenBank/DDBJ whole genome shotgun (WGS) entry which is preliminary data.</text>
</comment>
<keyword evidence="3" id="KW-0238">DNA-binding</keyword>
<evidence type="ECO:0000256" key="2">
    <source>
        <dbReference type="ARBA" id="ARBA00023015"/>
    </source>
</evidence>
<dbReference type="InterPro" id="IPR037402">
    <property type="entry name" value="YidZ_PBP2"/>
</dbReference>
<keyword evidence="7" id="KW-1185">Reference proteome</keyword>
<evidence type="ECO:0000313" key="6">
    <source>
        <dbReference type="EMBL" id="MFC3680563.1"/>
    </source>
</evidence>
<evidence type="ECO:0000256" key="1">
    <source>
        <dbReference type="ARBA" id="ARBA00009437"/>
    </source>
</evidence>
<evidence type="ECO:0000256" key="4">
    <source>
        <dbReference type="ARBA" id="ARBA00023163"/>
    </source>
</evidence>
<dbReference type="RefSeq" id="WP_376866564.1">
    <property type="nucleotide sequence ID" value="NZ_JBHRYB010000010.1"/>
</dbReference>
<comment type="similarity">
    <text evidence="1">Belongs to the LysR transcriptional regulatory family.</text>
</comment>
<dbReference type="Proteomes" id="UP001595722">
    <property type="component" value="Unassembled WGS sequence"/>
</dbReference>
<dbReference type="InterPro" id="IPR005119">
    <property type="entry name" value="LysR_subst-bd"/>
</dbReference>
<dbReference type="CDD" id="cd08417">
    <property type="entry name" value="PBP2_Nitroaromatics_like"/>
    <property type="match status" value="1"/>
</dbReference>
<dbReference type="SUPFAM" id="SSF46785">
    <property type="entry name" value="Winged helix' DNA-binding domain"/>
    <property type="match status" value="1"/>
</dbReference>
<organism evidence="6 7">
    <name type="scientific">Bacterioplanoides pacificum</name>
    <dbReference type="NCBI Taxonomy" id="1171596"/>
    <lineage>
        <taxon>Bacteria</taxon>
        <taxon>Pseudomonadati</taxon>
        <taxon>Pseudomonadota</taxon>
        <taxon>Gammaproteobacteria</taxon>
        <taxon>Oceanospirillales</taxon>
        <taxon>Oceanospirillaceae</taxon>
        <taxon>Bacterioplanoides</taxon>
    </lineage>
</organism>
<reference evidence="7" key="1">
    <citation type="journal article" date="2019" name="Int. J. Syst. Evol. Microbiol.">
        <title>The Global Catalogue of Microorganisms (GCM) 10K type strain sequencing project: providing services to taxonomists for standard genome sequencing and annotation.</title>
        <authorList>
            <consortium name="The Broad Institute Genomics Platform"/>
            <consortium name="The Broad Institute Genome Sequencing Center for Infectious Disease"/>
            <person name="Wu L."/>
            <person name="Ma J."/>
        </authorList>
    </citation>
    <scope>NUCLEOTIDE SEQUENCE [LARGE SCALE GENOMIC DNA]</scope>
    <source>
        <strain evidence="7">KCTC 42424</strain>
    </source>
</reference>
<feature type="domain" description="HTH lysR-type" evidence="5">
    <location>
        <begin position="4"/>
        <end position="61"/>
    </location>
</feature>
<dbReference type="InterPro" id="IPR000847">
    <property type="entry name" value="LysR_HTH_N"/>
</dbReference>
<keyword evidence="2" id="KW-0805">Transcription regulation</keyword>
<dbReference type="Pfam" id="PF03466">
    <property type="entry name" value="LysR_substrate"/>
    <property type="match status" value="1"/>
</dbReference>
<gene>
    <name evidence="6" type="ORF">ACFOMG_10700</name>
</gene>
<dbReference type="SUPFAM" id="SSF53850">
    <property type="entry name" value="Periplasmic binding protein-like II"/>
    <property type="match status" value="1"/>
</dbReference>
<dbReference type="PRINTS" id="PR00039">
    <property type="entry name" value="HTHLYSR"/>
</dbReference>
<proteinExistence type="inferred from homology"/>
<dbReference type="Gene3D" id="1.10.10.10">
    <property type="entry name" value="Winged helix-like DNA-binding domain superfamily/Winged helix DNA-binding domain"/>
    <property type="match status" value="1"/>
</dbReference>
<dbReference type="PANTHER" id="PTHR30118:SF15">
    <property type="entry name" value="TRANSCRIPTIONAL REGULATORY PROTEIN"/>
    <property type="match status" value="1"/>
</dbReference>
<name>A0ABV7VWY4_9GAMM</name>
<dbReference type="PANTHER" id="PTHR30118">
    <property type="entry name" value="HTH-TYPE TRANSCRIPTIONAL REGULATOR LEUO-RELATED"/>
    <property type="match status" value="1"/>
</dbReference>
<accession>A0ABV7VWY4</accession>